<evidence type="ECO:0000256" key="8">
    <source>
        <dbReference type="ARBA" id="ARBA00023186"/>
    </source>
</evidence>
<dbReference type="Pfam" id="PF00012">
    <property type="entry name" value="HSP70"/>
    <property type="match status" value="1"/>
</dbReference>
<name>A0A1G6E154_9HYPH</name>
<protein>
    <recommendedName>
        <fullName evidence="3 9">Chaperone protein DnaK</fullName>
    </recommendedName>
    <alternativeName>
        <fullName evidence="9">HSP70</fullName>
    </alternativeName>
    <alternativeName>
        <fullName evidence="9">Heat shock 70 kDa protein</fullName>
    </alternativeName>
    <alternativeName>
        <fullName evidence="9">Heat shock protein 70</fullName>
    </alternativeName>
</protein>
<sequence>MAKVIGIDLGTTNSCVAVMDGKDAKVIENSEGARTTPSMVAFTGDGERLVGQPAKRQAVTNPENTIFAVKRLIGRRFDDPTVAKDKKLVPYHIVKGGNGDAWVEADGKPTSPSEISAFILQKMKETAEGYLGSQVDQAVITVPAYFNDAQRQATKDAGKIAGLEVLRIINEPTAAALAYGLDKKEGQTIAVYDLGGGTFDVSVLEIGDGVFEVKSTNGDTFLGGEDFDMRLVNYLADEFKKEQGIDLRGDKLALQRLKEAAEKAKIELSSATQTEVNLPFITADASGPKHLTMKLTRAKFEALVDDLIQRTIGPCKAALKDAGLSAGEIQEVVLVGGMTRMPKVQEVVKQFFGREPHKGVNPDEVVAIGAAIQAGVLQGDVKDVLLLDVTPLSLGIETLGGVFTRLIDRNTTIPTKKSQVFSTAEDSQNAVTIRVFQGEREMAADNKVLGQFDLVGIPPAPRGVPQIEVTFDIDANGIVNVSAKDKGTGKEQQIRIQASGGLSDADIDQMVKDAEAHADDDKKRRALIEAKNHGEALVHSTEKTLVDYADKVSDADKSAIEGAIAELKTAMEGEDVADIEAKTNALAQASMKLGEAMYQASAAAGDDGEDAGDVGGPGNDDVVDADFEEVNDDDQQKSA</sequence>
<dbReference type="FunFam" id="3.30.420.40:FF:000020">
    <property type="entry name" value="Chaperone protein HscA homolog"/>
    <property type="match status" value="1"/>
</dbReference>
<gene>
    <name evidence="9" type="primary">dnaK</name>
    <name evidence="13" type="ORF">SAMN02982931_03976</name>
</gene>
<dbReference type="InterPro" id="IPR043129">
    <property type="entry name" value="ATPase_NBD"/>
</dbReference>
<keyword evidence="7 9" id="KW-0346">Stress response</keyword>
<dbReference type="HAMAP" id="MF_00332">
    <property type="entry name" value="DnaK"/>
    <property type="match status" value="1"/>
</dbReference>
<dbReference type="PROSITE" id="PS00297">
    <property type="entry name" value="HSP70_1"/>
    <property type="match status" value="1"/>
</dbReference>
<accession>A0A1G6E154</accession>
<dbReference type="InterPro" id="IPR013126">
    <property type="entry name" value="Hsp_70_fam"/>
</dbReference>
<keyword evidence="5 9" id="KW-0547">Nucleotide-binding</keyword>
<dbReference type="SUPFAM" id="SSF100920">
    <property type="entry name" value="Heat shock protein 70kD (HSP70), peptide-binding domain"/>
    <property type="match status" value="1"/>
</dbReference>
<dbReference type="Gene3D" id="3.90.640.10">
    <property type="entry name" value="Actin, Chain A, domain 4"/>
    <property type="match status" value="1"/>
</dbReference>
<evidence type="ECO:0000256" key="4">
    <source>
        <dbReference type="ARBA" id="ARBA00022553"/>
    </source>
</evidence>
<dbReference type="FunFam" id="3.90.640.10:FF:000003">
    <property type="entry name" value="Molecular chaperone DnaK"/>
    <property type="match status" value="1"/>
</dbReference>
<dbReference type="GO" id="GO:0051082">
    <property type="term" value="F:unfolded protein binding"/>
    <property type="evidence" value="ECO:0007669"/>
    <property type="project" value="InterPro"/>
</dbReference>
<dbReference type="STRING" id="665467.SAMN02982931_03976"/>
<dbReference type="FunFam" id="3.30.420.40:FF:000004">
    <property type="entry name" value="Molecular chaperone DnaK"/>
    <property type="match status" value="1"/>
</dbReference>
<dbReference type="OrthoDB" id="9766019at2"/>
<evidence type="ECO:0000256" key="10">
    <source>
        <dbReference type="RuleBase" id="RU003322"/>
    </source>
</evidence>
<dbReference type="InterPro" id="IPR029048">
    <property type="entry name" value="HSP70_C_sf"/>
</dbReference>
<dbReference type="CDD" id="cd11733">
    <property type="entry name" value="ASKHA_NBD_HSP70_HSPA9"/>
    <property type="match status" value="1"/>
</dbReference>
<feature type="compositionally biased region" description="Acidic residues" evidence="12">
    <location>
        <begin position="621"/>
        <end position="633"/>
    </location>
</feature>
<evidence type="ECO:0000256" key="5">
    <source>
        <dbReference type="ARBA" id="ARBA00022741"/>
    </source>
</evidence>
<dbReference type="Proteomes" id="UP000199071">
    <property type="component" value="Unassembled WGS sequence"/>
</dbReference>
<dbReference type="GO" id="GO:0005524">
    <property type="term" value="F:ATP binding"/>
    <property type="evidence" value="ECO:0007669"/>
    <property type="project" value="UniProtKB-UniRule"/>
</dbReference>
<evidence type="ECO:0000256" key="3">
    <source>
        <dbReference type="ARBA" id="ARBA00014415"/>
    </source>
</evidence>
<feature type="region of interest" description="Disordered" evidence="12">
    <location>
        <begin position="599"/>
        <end position="639"/>
    </location>
</feature>
<evidence type="ECO:0000256" key="2">
    <source>
        <dbReference type="ARBA" id="ARBA00007381"/>
    </source>
</evidence>
<feature type="modified residue" description="Phosphothreonine; by autocatalysis" evidence="9">
    <location>
        <position position="198"/>
    </location>
</feature>
<evidence type="ECO:0000256" key="9">
    <source>
        <dbReference type="HAMAP-Rule" id="MF_00332"/>
    </source>
</evidence>
<evidence type="ECO:0000256" key="6">
    <source>
        <dbReference type="ARBA" id="ARBA00022840"/>
    </source>
</evidence>
<dbReference type="InterPro" id="IPR012725">
    <property type="entry name" value="Chaperone_DnaK"/>
</dbReference>
<comment type="similarity">
    <text evidence="2 9 10">Belongs to the heat shock protein 70 family.</text>
</comment>
<organism evidence="13 14">
    <name type="scientific">Bauldia litoralis</name>
    <dbReference type="NCBI Taxonomy" id="665467"/>
    <lineage>
        <taxon>Bacteria</taxon>
        <taxon>Pseudomonadati</taxon>
        <taxon>Pseudomonadota</taxon>
        <taxon>Alphaproteobacteria</taxon>
        <taxon>Hyphomicrobiales</taxon>
        <taxon>Kaistiaceae</taxon>
        <taxon>Bauldia</taxon>
    </lineage>
</organism>
<dbReference type="NCBIfam" id="TIGR02350">
    <property type="entry name" value="prok_dnaK"/>
    <property type="match status" value="1"/>
</dbReference>
<dbReference type="Gene3D" id="2.60.34.10">
    <property type="entry name" value="Substrate Binding Domain Of DNAk, Chain A, domain 1"/>
    <property type="match status" value="1"/>
</dbReference>
<keyword evidence="8 9" id="KW-0143">Chaperone</keyword>
<dbReference type="PROSITE" id="PS00329">
    <property type="entry name" value="HSP70_2"/>
    <property type="match status" value="1"/>
</dbReference>
<evidence type="ECO:0000256" key="1">
    <source>
        <dbReference type="ARBA" id="ARBA00002290"/>
    </source>
</evidence>
<reference evidence="13 14" key="1">
    <citation type="submission" date="2016-10" db="EMBL/GenBank/DDBJ databases">
        <authorList>
            <person name="de Groot N.N."/>
        </authorList>
    </citation>
    <scope>NUCLEOTIDE SEQUENCE [LARGE SCALE GENOMIC DNA]</scope>
    <source>
        <strain evidence="13 14">ATCC 35022</strain>
    </source>
</reference>
<dbReference type="PRINTS" id="PR00301">
    <property type="entry name" value="HEATSHOCK70"/>
</dbReference>
<dbReference type="GO" id="GO:0140662">
    <property type="term" value="F:ATP-dependent protein folding chaperone"/>
    <property type="evidence" value="ECO:0007669"/>
    <property type="project" value="InterPro"/>
</dbReference>
<comment type="induction">
    <text evidence="9">By stress conditions e.g. heat shock.</text>
</comment>
<evidence type="ECO:0000313" key="14">
    <source>
        <dbReference type="Proteomes" id="UP000199071"/>
    </source>
</evidence>
<dbReference type="NCBIfam" id="NF001413">
    <property type="entry name" value="PRK00290.1"/>
    <property type="match status" value="1"/>
</dbReference>
<dbReference type="FunFam" id="1.20.1270.10:FF:000001">
    <property type="entry name" value="Molecular chaperone DnaK"/>
    <property type="match status" value="1"/>
</dbReference>
<comment type="function">
    <text evidence="1 9">Acts as a chaperone.</text>
</comment>
<dbReference type="Gene3D" id="3.30.420.40">
    <property type="match status" value="2"/>
</dbReference>
<dbReference type="PROSITE" id="PS01036">
    <property type="entry name" value="HSP70_3"/>
    <property type="match status" value="1"/>
</dbReference>
<dbReference type="PANTHER" id="PTHR19375">
    <property type="entry name" value="HEAT SHOCK PROTEIN 70KDA"/>
    <property type="match status" value="1"/>
</dbReference>
<evidence type="ECO:0000256" key="12">
    <source>
        <dbReference type="SAM" id="MobiDB-lite"/>
    </source>
</evidence>
<dbReference type="Gene3D" id="1.20.1270.10">
    <property type="match status" value="1"/>
</dbReference>
<dbReference type="SUPFAM" id="SSF53067">
    <property type="entry name" value="Actin-like ATPase domain"/>
    <property type="match status" value="2"/>
</dbReference>
<evidence type="ECO:0000256" key="7">
    <source>
        <dbReference type="ARBA" id="ARBA00023016"/>
    </source>
</evidence>
<keyword evidence="11" id="KW-0175">Coiled coil</keyword>
<dbReference type="FunFam" id="2.60.34.10:FF:000014">
    <property type="entry name" value="Chaperone protein DnaK HSP70"/>
    <property type="match status" value="1"/>
</dbReference>
<dbReference type="SUPFAM" id="SSF100934">
    <property type="entry name" value="Heat shock protein 70kD (HSP70), C-terminal subdomain"/>
    <property type="match status" value="1"/>
</dbReference>
<dbReference type="RefSeq" id="WP_090879195.1">
    <property type="nucleotide sequence ID" value="NZ_FMXQ01000009.1"/>
</dbReference>
<keyword evidence="4 9" id="KW-0597">Phosphoprotein</keyword>
<dbReference type="NCBIfam" id="NF003520">
    <property type="entry name" value="PRK05183.1"/>
    <property type="match status" value="1"/>
</dbReference>
<evidence type="ECO:0000256" key="11">
    <source>
        <dbReference type="SAM" id="Coils"/>
    </source>
</evidence>
<proteinExistence type="evidence at transcript level"/>
<dbReference type="EMBL" id="FMXQ01000009">
    <property type="protein sequence ID" value="SDB50725.1"/>
    <property type="molecule type" value="Genomic_DNA"/>
</dbReference>
<dbReference type="GO" id="GO:0005737">
    <property type="term" value="C:cytoplasm"/>
    <property type="evidence" value="ECO:0007669"/>
    <property type="project" value="UniProtKB-ARBA"/>
</dbReference>
<evidence type="ECO:0000313" key="13">
    <source>
        <dbReference type="EMBL" id="SDB50725.1"/>
    </source>
</evidence>
<dbReference type="InterPro" id="IPR029047">
    <property type="entry name" value="HSP70_peptide-bd_sf"/>
</dbReference>
<keyword evidence="14" id="KW-1185">Reference proteome</keyword>
<keyword evidence="6 9" id="KW-0067">ATP-binding</keyword>
<feature type="coiled-coil region" evidence="11">
    <location>
        <begin position="247"/>
        <end position="274"/>
    </location>
</feature>
<dbReference type="InterPro" id="IPR018181">
    <property type="entry name" value="Heat_shock_70_CS"/>
</dbReference>
<dbReference type="AlphaFoldDB" id="A0A1G6E154"/>